<reference evidence="2 3" key="1">
    <citation type="journal article" date="2014" name="Int. J. Syst. Evol. Microbiol.">
        <title>Complete genome sequence of Corynebacterium casei LMG S-19264T (=DSM 44701T), isolated from a smear-ripened cheese.</title>
        <authorList>
            <consortium name="US DOE Joint Genome Institute (JGI-PGF)"/>
            <person name="Walter F."/>
            <person name="Albersmeier A."/>
            <person name="Kalinowski J."/>
            <person name="Ruckert C."/>
        </authorList>
    </citation>
    <scope>NUCLEOTIDE SEQUENCE [LARGE SCALE GENOMIC DNA]</scope>
    <source>
        <strain evidence="2 3">CGMCC 1.12976</strain>
    </source>
</reference>
<evidence type="ECO:0000313" key="3">
    <source>
        <dbReference type="Proteomes" id="UP000598775"/>
    </source>
</evidence>
<dbReference type="Proteomes" id="UP000598775">
    <property type="component" value="Unassembled WGS sequence"/>
</dbReference>
<accession>A0A917BE03</accession>
<name>A0A917BE03_9MICO</name>
<feature type="transmembrane region" description="Helical" evidence="1">
    <location>
        <begin position="84"/>
        <end position="105"/>
    </location>
</feature>
<evidence type="ECO:0000313" key="2">
    <source>
        <dbReference type="EMBL" id="GGF36012.1"/>
    </source>
</evidence>
<gene>
    <name evidence="2" type="ORF">GCM10011399_31230</name>
</gene>
<comment type="caution">
    <text evidence="2">The sequence shown here is derived from an EMBL/GenBank/DDBJ whole genome shotgun (WGS) entry which is preliminary data.</text>
</comment>
<sequence>MNQVTAIRGLPVILEKCRRLGRLSAFEMGARQHVADLGRFLGMDSVEGDNSTRTTTPSTASTSLATCAVTLRVLLLFIDFGSRGPVAVVALVVGVPSLAAILIVWMPMQIVANLREVTEVRQMNRASTNAMSVTAVFQNIGKYSGKISSAAAVLAIPAAFTPFSETLVPALEAVAAGGAIISTAATCAADIINANCATSVALTGMGFLTANLVRPGMEAVSNREISGLAIGWISGQHQVSLIDFASAWWNS</sequence>
<protein>
    <submittedName>
        <fullName evidence="2">Uncharacterized protein</fullName>
    </submittedName>
</protein>
<proteinExistence type="predicted"/>
<keyword evidence="1" id="KW-1133">Transmembrane helix</keyword>
<keyword evidence="1" id="KW-0812">Transmembrane</keyword>
<organism evidence="2 3">
    <name type="scientific">Subtercola lobariae</name>
    <dbReference type="NCBI Taxonomy" id="1588641"/>
    <lineage>
        <taxon>Bacteria</taxon>
        <taxon>Bacillati</taxon>
        <taxon>Actinomycetota</taxon>
        <taxon>Actinomycetes</taxon>
        <taxon>Micrococcales</taxon>
        <taxon>Microbacteriaceae</taxon>
        <taxon>Subtercola</taxon>
    </lineage>
</organism>
<evidence type="ECO:0000256" key="1">
    <source>
        <dbReference type="SAM" id="Phobius"/>
    </source>
</evidence>
<dbReference type="AlphaFoldDB" id="A0A917BE03"/>
<keyword evidence="3" id="KW-1185">Reference proteome</keyword>
<dbReference type="EMBL" id="BMGP01000006">
    <property type="protein sequence ID" value="GGF36012.1"/>
    <property type="molecule type" value="Genomic_DNA"/>
</dbReference>
<keyword evidence="1" id="KW-0472">Membrane</keyword>